<dbReference type="RefSeq" id="WP_010048377.1">
    <property type="nucleotide sequence ID" value="NZ_CP025958.1"/>
</dbReference>
<dbReference type="Gene3D" id="3.40.50.1820">
    <property type="entry name" value="alpha/beta hydrolase"/>
    <property type="match status" value="1"/>
</dbReference>
<feature type="chain" id="PRO_5016291612" evidence="1">
    <location>
        <begin position="27"/>
        <end position="379"/>
    </location>
</feature>
<evidence type="ECO:0000313" key="2">
    <source>
        <dbReference type="EMBL" id="AWM41221.1"/>
    </source>
</evidence>
<reference evidence="2 3" key="1">
    <citation type="submission" date="2018-01" db="EMBL/GenBank/DDBJ databases">
        <title>G. obscuriglobus.</title>
        <authorList>
            <person name="Franke J."/>
            <person name="Blomberg W."/>
            <person name="Selmecki A."/>
        </authorList>
    </citation>
    <scope>NUCLEOTIDE SEQUENCE [LARGE SCALE GENOMIC DNA]</scope>
    <source>
        <strain evidence="2 3">DSM 5831</strain>
    </source>
</reference>
<dbReference type="GO" id="GO:0016787">
    <property type="term" value="F:hydrolase activity"/>
    <property type="evidence" value="ECO:0007669"/>
    <property type="project" value="UniProtKB-KW"/>
</dbReference>
<accession>A0A2Z3H8L0</accession>
<dbReference type="OrthoDB" id="268681at2"/>
<dbReference type="AlphaFoldDB" id="A0A2Z3H8L0"/>
<keyword evidence="1" id="KW-0732">Signal</keyword>
<dbReference type="InterPro" id="IPR029058">
    <property type="entry name" value="AB_hydrolase_fold"/>
</dbReference>
<dbReference type="KEGG" id="gog:C1280_32335"/>
<name>A0A2Z3H8L0_9BACT</name>
<dbReference type="EMBL" id="CP025958">
    <property type="protein sequence ID" value="AWM41221.1"/>
    <property type="molecule type" value="Genomic_DNA"/>
</dbReference>
<evidence type="ECO:0000256" key="1">
    <source>
        <dbReference type="SAM" id="SignalP"/>
    </source>
</evidence>
<feature type="signal peptide" evidence="1">
    <location>
        <begin position="1"/>
        <end position="26"/>
    </location>
</feature>
<dbReference type="Proteomes" id="UP000245802">
    <property type="component" value="Chromosome"/>
</dbReference>
<organism evidence="2 3">
    <name type="scientific">Gemmata obscuriglobus</name>
    <dbReference type="NCBI Taxonomy" id="114"/>
    <lineage>
        <taxon>Bacteria</taxon>
        <taxon>Pseudomonadati</taxon>
        <taxon>Planctomycetota</taxon>
        <taxon>Planctomycetia</taxon>
        <taxon>Gemmatales</taxon>
        <taxon>Gemmataceae</taxon>
        <taxon>Gemmata</taxon>
    </lineage>
</organism>
<dbReference type="SUPFAM" id="SSF53474">
    <property type="entry name" value="alpha/beta-Hydrolases"/>
    <property type="match status" value="1"/>
</dbReference>
<protein>
    <submittedName>
        <fullName evidence="2">Alpha/beta hydrolase</fullName>
    </submittedName>
</protein>
<sequence length="379" mass="41968">MRRWLAAPVVLFAAIGLASVSAPRAAAQPAPPEEESFLTADGVQLKGVFHATDKNAGAAPVVVFMYPPGADRDMTKGDWVGLAQLLNKNGYHVFRFDWRGHGKSNDIKDTRRFWENSYLNGPGNFNAYIRGGPPRKPVKNELFVKDLTRAERYFPVYLNDLAAVRLHLDTKNDNRTINTSSIYLLGAGDAATLGMAWLTTEWQRPAVFPAPGLLGLNVAGYEFVPQRLTGAFPNEGGQDFAGAIWLSPSRPASVPDTLVKQWVSTYSSKIREFNPMLFLYADKDAAGKKQGEFFFNEVLVANPKKTSGLKPLDQTFLTEVKGAQQLSGVKLLGNGNPKVEDTILQFMTAIQKERAKVPSKTRGYNNPYFIDLRFYGFKP</sequence>
<keyword evidence="2" id="KW-0378">Hydrolase</keyword>
<gene>
    <name evidence="2" type="ORF">C1280_32335</name>
</gene>
<keyword evidence="3" id="KW-1185">Reference proteome</keyword>
<evidence type="ECO:0000313" key="3">
    <source>
        <dbReference type="Proteomes" id="UP000245802"/>
    </source>
</evidence>
<proteinExistence type="predicted"/>